<dbReference type="InterPro" id="IPR048362">
    <property type="entry name" value="PARG_helical"/>
</dbReference>
<evidence type="ECO:0000256" key="2">
    <source>
        <dbReference type="ARBA" id="ARBA00012255"/>
    </source>
</evidence>
<feature type="binding site" evidence="5">
    <location>
        <position position="409"/>
    </location>
    <ligand>
        <name>substrate</name>
    </ligand>
</feature>
<dbReference type="GO" id="GO:0004649">
    <property type="term" value="F:poly(ADP-ribose) glycohydrolase activity"/>
    <property type="evidence" value="ECO:0007669"/>
    <property type="project" value="UniProtKB-EC"/>
</dbReference>
<feature type="active site" evidence="4">
    <location>
        <position position="351"/>
    </location>
</feature>
<protein>
    <recommendedName>
        <fullName evidence="2">poly(ADP-ribose) glycohydrolase</fullName>
        <ecNumber evidence="2">3.2.1.143</ecNumber>
    </recommendedName>
</protein>
<feature type="region of interest" description="Disordered" evidence="6">
    <location>
        <begin position="579"/>
        <end position="772"/>
    </location>
</feature>
<keyword evidence="9" id="KW-1185">Reference proteome</keyword>
<dbReference type="RefSeq" id="XP_017034053.1">
    <property type="nucleotide sequence ID" value="XM_017178564.3"/>
</dbReference>
<keyword evidence="3" id="KW-0378">Hydrolase</keyword>
<dbReference type="GO" id="GO:0005634">
    <property type="term" value="C:nucleus"/>
    <property type="evidence" value="ECO:0007669"/>
    <property type="project" value="TreeGrafter"/>
</dbReference>
<evidence type="ECO:0000313" key="10">
    <source>
        <dbReference type="RefSeq" id="XP_017034053.1"/>
    </source>
</evidence>
<dbReference type="Pfam" id="PF20811">
    <property type="entry name" value="PARG_cat_N"/>
    <property type="match status" value="1"/>
</dbReference>
<organism evidence="9 10">
    <name type="scientific">Drosophila kikkawai</name>
    <name type="common">Fruit fly</name>
    <dbReference type="NCBI Taxonomy" id="30033"/>
    <lineage>
        <taxon>Eukaryota</taxon>
        <taxon>Metazoa</taxon>
        <taxon>Ecdysozoa</taxon>
        <taxon>Arthropoda</taxon>
        <taxon>Hexapoda</taxon>
        <taxon>Insecta</taxon>
        <taxon>Pterygota</taxon>
        <taxon>Neoptera</taxon>
        <taxon>Endopterygota</taxon>
        <taxon>Diptera</taxon>
        <taxon>Brachycera</taxon>
        <taxon>Muscomorpha</taxon>
        <taxon>Ephydroidea</taxon>
        <taxon>Drosophilidae</taxon>
        <taxon>Drosophila</taxon>
        <taxon>Sophophora</taxon>
    </lineage>
</organism>
<dbReference type="PANTHER" id="PTHR12837">
    <property type="entry name" value="POLY ADP-RIBOSE GLYCOHYDROLASE"/>
    <property type="match status" value="1"/>
</dbReference>
<evidence type="ECO:0000256" key="4">
    <source>
        <dbReference type="PIRSR" id="PIRSR607724-1"/>
    </source>
</evidence>
<dbReference type="Pfam" id="PF05028">
    <property type="entry name" value="PARG_cat_C"/>
    <property type="match status" value="1"/>
</dbReference>
<dbReference type="GO" id="GO:1990966">
    <property type="term" value="P:ATP generation from poly-ADP-D-ribose"/>
    <property type="evidence" value="ECO:0007669"/>
    <property type="project" value="TreeGrafter"/>
</dbReference>
<dbReference type="AlphaFoldDB" id="A0A6P4JHG0"/>
<evidence type="ECO:0000256" key="1">
    <source>
        <dbReference type="ARBA" id="ARBA00009545"/>
    </source>
</evidence>
<feature type="active site" evidence="4">
    <location>
        <position position="369"/>
    </location>
</feature>
<sequence>MSSEPMNGGISKMEMDESPANQEQMEIVNIAGDSSEDEVERSSGSSTGGSPEKSWRGVPIEAIHRGRHVFELEHLGPVTSSNVHRVLYRIPVKESPQQPPRPHKAPGKWDSEHVRLPCAPESKYPRENEDGTTSIDSRWEMIERALLQPIESAVELQAAILSYNTTYRDQWNFRALHQLLDDELDESESRVFFEDLLPRIIRLALRLPDLVQAPVPLLKQHHNSALTLSQQQIACLLANAFLCTFPRRNTLKRKSEYSTFPDINFNRLYQSTGPAVLEKLKCIMHYFRRVCPTERDSSNVPTGAVTFVRRSAKPENQVRWNESAAPLGSVPLHVDAEGTIEDEGLGLLQVDFANKYLGGGVLGHGCVQEEIRFVICPELLVGKLFTESLRPYEALVMLGAERYSNYTGYANSFEWSGNHEDRTPRDSSRRRQTAIVAIDALHFAQATHQYRVDLMERELNKAHIGFVHWMATPPPGVATGNWGCGAFGGDPYLKSLLQLMVCAQLGRPLAYYTFGNAQLRDDIHAMWTLFQSEGTTVQQLWRILKSYSELIMGKGQELRKSKPTKKKLYQFIREQLTKRKNPRGTCDDGAESPSGDSEETAEIEASKVASGSQESSEAGVSSGIKKPLEAEGSVTGSPPLRTKKQPQQSPDLFATQSSQDNSNSSPDPTVALLLSDDEEANAMMMAASLEAKNESGDSATNKKSTNNSSNAAKSSSSSSSKPGGRQLTLLEMLDTHYEQGQATKRPRSTPSSSASKSRKENEENLLDGSSGK</sequence>
<dbReference type="GO" id="GO:0005975">
    <property type="term" value="P:carbohydrate metabolic process"/>
    <property type="evidence" value="ECO:0007669"/>
    <property type="project" value="InterPro"/>
</dbReference>
<proteinExistence type="inferred from homology"/>
<feature type="compositionally biased region" description="Polar residues" evidence="6">
    <location>
        <begin position="609"/>
        <end position="619"/>
    </location>
</feature>
<dbReference type="InterPro" id="IPR046372">
    <property type="entry name" value="PARG_cat_C"/>
</dbReference>
<evidence type="ECO:0000256" key="3">
    <source>
        <dbReference type="ARBA" id="ARBA00022801"/>
    </source>
</evidence>
<evidence type="ECO:0000256" key="6">
    <source>
        <dbReference type="SAM" id="MobiDB-lite"/>
    </source>
</evidence>
<dbReference type="OrthoDB" id="1937899at2759"/>
<feature type="compositionally biased region" description="Low complexity" evidence="6">
    <location>
        <begin position="698"/>
        <end position="721"/>
    </location>
</feature>
<evidence type="ECO:0000313" key="9">
    <source>
        <dbReference type="Proteomes" id="UP001652661"/>
    </source>
</evidence>
<dbReference type="EC" id="3.2.1.143" evidence="2"/>
<dbReference type="GO" id="GO:0006282">
    <property type="term" value="P:regulation of DNA repair"/>
    <property type="evidence" value="ECO:0007669"/>
    <property type="project" value="InterPro"/>
</dbReference>
<dbReference type="PANTHER" id="PTHR12837:SF15">
    <property type="entry name" value="POLY(ADP-RIBOSE) GLYCOHYDROLASE"/>
    <property type="match status" value="1"/>
</dbReference>
<evidence type="ECO:0000259" key="7">
    <source>
        <dbReference type="Pfam" id="PF05028"/>
    </source>
</evidence>
<name>A0A6P4JHG0_DROKI</name>
<dbReference type="InterPro" id="IPR007724">
    <property type="entry name" value="Poly_GlycHdrlase"/>
</dbReference>
<dbReference type="GO" id="GO:0009225">
    <property type="term" value="P:nucleotide-sugar metabolic process"/>
    <property type="evidence" value="ECO:0007669"/>
    <property type="project" value="TreeGrafter"/>
</dbReference>
<reference evidence="10" key="1">
    <citation type="submission" date="2025-08" db="UniProtKB">
        <authorList>
            <consortium name="RefSeq"/>
        </authorList>
    </citation>
    <scope>IDENTIFICATION</scope>
    <source>
        <strain evidence="10">14028-0561.14</strain>
        <tissue evidence="10">Whole fly</tissue>
    </source>
</reference>
<feature type="region of interest" description="Disordered" evidence="6">
    <location>
        <begin position="92"/>
        <end position="112"/>
    </location>
</feature>
<feature type="domain" description="PARG catalytic Macro" evidence="7">
    <location>
        <begin position="319"/>
        <end position="520"/>
    </location>
</feature>
<feature type="active site" evidence="4">
    <location>
        <position position="370"/>
    </location>
</feature>
<dbReference type="Proteomes" id="UP001652661">
    <property type="component" value="Chromosome X"/>
</dbReference>
<evidence type="ECO:0000259" key="8">
    <source>
        <dbReference type="Pfam" id="PF20811"/>
    </source>
</evidence>
<dbReference type="GO" id="GO:0005737">
    <property type="term" value="C:cytoplasm"/>
    <property type="evidence" value="ECO:0007669"/>
    <property type="project" value="TreeGrafter"/>
</dbReference>
<feature type="binding site" evidence="5">
    <location>
        <position position="354"/>
    </location>
    <ligand>
        <name>substrate</name>
    </ligand>
</feature>
<gene>
    <name evidence="10" type="primary">Parg</name>
</gene>
<feature type="binding site" evidence="5">
    <location>
        <position position="368"/>
    </location>
    <ligand>
        <name>substrate</name>
    </ligand>
</feature>
<comment type="similarity">
    <text evidence="1">Belongs to the poly(ADP-ribose) glycohydrolase family.</text>
</comment>
<accession>A0A6P4JHG0</accession>
<feature type="region of interest" description="Disordered" evidence="6">
    <location>
        <begin position="1"/>
        <end position="57"/>
    </location>
</feature>
<feature type="compositionally biased region" description="Low complexity" evidence="6">
    <location>
        <begin position="655"/>
        <end position="669"/>
    </location>
</feature>
<feature type="compositionally biased region" description="Low complexity" evidence="6">
    <location>
        <begin position="681"/>
        <end position="690"/>
    </location>
</feature>
<evidence type="ECO:0000256" key="5">
    <source>
        <dbReference type="PIRSR" id="PIRSR607724-2"/>
    </source>
</evidence>
<feature type="domain" description="PARG helical" evidence="8">
    <location>
        <begin position="184"/>
        <end position="309"/>
    </location>
</feature>